<evidence type="ECO:0000256" key="1">
    <source>
        <dbReference type="ARBA" id="ARBA00006594"/>
    </source>
</evidence>
<protein>
    <recommendedName>
        <fullName evidence="5">Methyltransferase</fullName>
        <ecNumber evidence="5">2.1.1.-</ecNumber>
    </recommendedName>
</protein>
<dbReference type="Gene3D" id="3.40.50.150">
    <property type="entry name" value="Vaccinia Virus protein VP39"/>
    <property type="match status" value="1"/>
</dbReference>
<dbReference type="Proteomes" id="UP001198151">
    <property type="component" value="Unassembled WGS sequence"/>
</dbReference>
<evidence type="ECO:0000256" key="3">
    <source>
        <dbReference type="ARBA" id="ARBA00022679"/>
    </source>
</evidence>
<dbReference type="PROSITE" id="PS00092">
    <property type="entry name" value="N6_MTASE"/>
    <property type="match status" value="1"/>
</dbReference>
<gene>
    <name evidence="7" type="ORF">LKD70_16395</name>
</gene>
<dbReference type="InterPro" id="IPR001091">
    <property type="entry name" value="RM_Methyltransferase"/>
</dbReference>
<dbReference type="PRINTS" id="PR00508">
    <property type="entry name" value="S21N4MTFRASE"/>
</dbReference>
<comment type="similarity">
    <text evidence="1 5">Belongs to the N(4)/N(6)-methyltransferase family.</text>
</comment>
<reference evidence="7 8" key="1">
    <citation type="submission" date="2021-10" db="EMBL/GenBank/DDBJ databases">
        <title>Anaerobic single-cell dispensing facilitates the cultivation of human gut bacteria.</title>
        <authorList>
            <person name="Afrizal A."/>
        </authorList>
    </citation>
    <scope>NUCLEOTIDE SEQUENCE [LARGE SCALE GENOMIC DNA]</scope>
    <source>
        <strain evidence="7 8">CLA-AA-H200</strain>
    </source>
</reference>
<keyword evidence="3" id="KW-0808">Transferase</keyword>
<name>A0ABS8G319_9FIRM</name>
<keyword evidence="4" id="KW-0680">Restriction system</keyword>
<evidence type="ECO:0000256" key="4">
    <source>
        <dbReference type="ARBA" id="ARBA00022747"/>
    </source>
</evidence>
<evidence type="ECO:0000259" key="6">
    <source>
        <dbReference type="Pfam" id="PF01555"/>
    </source>
</evidence>
<dbReference type="InterPro" id="IPR002052">
    <property type="entry name" value="DNA_methylase_N6_adenine_CS"/>
</dbReference>
<dbReference type="SUPFAM" id="SSF53335">
    <property type="entry name" value="S-adenosyl-L-methionine-dependent methyltransferases"/>
    <property type="match status" value="1"/>
</dbReference>
<accession>A0ABS8G319</accession>
<organism evidence="7 8">
    <name type="scientific">Ruminococcus turbiniformis</name>
    <dbReference type="NCBI Taxonomy" id="2881258"/>
    <lineage>
        <taxon>Bacteria</taxon>
        <taxon>Bacillati</taxon>
        <taxon>Bacillota</taxon>
        <taxon>Clostridia</taxon>
        <taxon>Eubacteriales</taxon>
        <taxon>Oscillospiraceae</taxon>
        <taxon>Ruminococcus</taxon>
    </lineage>
</organism>
<dbReference type="EMBL" id="JAJEQX010000042">
    <property type="protein sequence ID" value="MCC2255973.1"/>
    <property type="molecule type" value="Genomic_DNA"/>
</dbReference>
<evidence type="ECO:0000256" key="2">
    <source>
        <dbReference type="ARBA" id="ARBA00022603"/>
    </source>
</evidence>
<feature type="domain" description="DNA methylase N-4/N-6" evidence="6">
    <location>
        <begin position="120"/>
        <end position="200"/>
    </location>
</feature>
<evidence type="ECO:0000313" key="7">
    <source>
        <dbReference type="EMBL" id="MCC2255973.1"/>
    </source>
</evidence>
<dbReference type="EC" id="2.1.1.-" evidence="5"/>
<dbReference type="InterPro" id="IPR029063">
    <property type="entry name" value="SAM-dependent_MTases_sf"/>
</dbReference>
<evidence type="ECO:0000313" key="8">
    <source>
        <dbReference type="Proteomes" id="UP001198151"/>
    </source>
</evidence>
<sequence length="220" mass="26157">MKEFPDQYFDIAVVDPPYFTGPNKRRYYGRAESKELVKRRNYDVISNWEVPGEEYFRELMRVSKNQIIWGCNYFDYHFGPGRIIWDKCRSNTSFSDAEIAYCSLHNTVKIFRYMWDGMMQGKSIDEGWVQRGNKKANEYRIHPTQKPIDLYRWIVREYIKPDWKVLDTHVGSASSLIAYHEAGLCYVGFEIDENMYRKANKRLTEAKSQMSIFDFGVPRS</sequence>
<dbReference type="RefSeq" id="WP_227708954.1">
    <property type="nucleotide sequence ID" value="NZ_JAJEQX010000042.1"/>
</dbReference>
<proteinExistence type="inferred from homology"/>
<dbReference type="InterPro" id="IPR002941">
    <property type="entry name" value="DNA_methylase_N4/N6"/>
</dbReference>
<comment type="caution">
    <text evidence="7">The sequence shown here is derived from an EMBL/GenBank/DDBJ whole genome shotgun (WGS) entry which is preliminary data.</text>
</comment>
<keyword evidence="2" id="KW-0489">Methyltransferase</keyword>
<dbReference type="Pfam" id="PF01555">
    <property type="entry name" value="N6_N4_Mtase"/>
    <property type="match status" value="1"/>
</dbReference>
<keyword evidence="8" id="KW-1185">Reference proteome</keyword>
<evidence type="ECO:0000256" key="5">
    <source>
        <dbReference type="RuleBase" id="RU362026"/>
    </source>
</evidence>